<dbReference type="KEGG" id="kre:GWK63_04775"/>
<organism evidence="1 2">
    <name type="scientific">Komagataeibacter rhaeticus</name>
    <dbReference type="NCBI Taxonomy" id="215221"/>
    <lineage>
        <taxon>Bacteria</taxon>
        <taxon>Pseudomonadati</taxon>
        <taxon>Pseudomonadota</taxon>
        <taxon>Alphaproteobacteria</taxon>
        <taxon>Acetobacterales</taxon>
        <taxon>Acetobacteraceae</taxon>
        <taxon>Komagataeibacter</taxon>
    </lineage>
</organism>
<dbReference type="PANTHER" id="PTHR46401">
    <property type="entry name" value="GLYCOSYLTRANSFERASE WBBK-RELATED"/>
    <property type="match status" value="1"/>
</dbReference>
<evidence type="ECO:0000313" key="2">
    <source>
        <dbReference type="Proteomes" id="UP000502533"/>
    </source>
</evidence>
<reference evidence="1 2" key="1">
    <citation type="submission" date="2020-03" db="EMBL/GenBank/DDBJ databases">
        <title>Isolation of cellulose-producing strains, genome characterization and application of the synthesized cellulose films as an economical and sustainable material for piezoelectric sensor construction.</title>
        <authorList>
            <person name="Mangayil R.K."/>
        </authorList>
    </citation>
    <scope>NUCLEOTIDE SEQUENCE [LARGE SCALE GENOMIC DNA]</scope>
    <source>
        <strain evidence="1 2">ENS 9a1a</strain>
    </source>
</reference>
<dbReference type="CDD" id="cd03809">
    <property type="entry name" value="GT4_MtfB-like"/>
    <property type="match status" value="1"/>
</dbReference>
<proteinExistence type="predicted"/>
<dbReference type="Gene3D" id="3.40.50.2000">
    <property type="entry name" value="Glycogen Phosphorylase B"/>
    <property type="match status" value="1"/>
</dbReference>
<dbReference type="EMBL" id="CP050139">
    <property type="protein sequence ID" value="QIP34888.1"/>
    <property type="molecule type" value="Genomic_DNA"/>
</dbReference>
<dbReference type="GO" id="GO:0016757">
    <property type="term" value="F:glycosyltransferase activity"/>
    <property type="evidence" value="ECO:0007669"/>
    <property type="project" value="InterPro"/>
</dbReference>
<protein>
    <submittedName>
        <fullName evidence="1">Glycosyltransferase family 4 protein</fullName>
    </submittedName>
</protein>
<dbReference type="PANTHER" id="PTHR46401:SF2">
    <property type="entry name" value="GLYCOSYLTRANSFERASE WBBK-RELATED"/>
    <property type="match status" value="1"/>
</dbReference>
<gene>
    <name evidence="1" type="ORF">GWK63_04775</name>
</gene>
<dbReference type="AlphaFoldDB" id="A0A181C8X7"/>
<evidence type="ECO:0000313" key="1">
    <source>
        <dbReference type="EMBL" id="QIP34888.1"/>
    </source>
</evidence>
<keyword evidence="1" id="KW-0808">Transferase</keyword>
<dbReference type="InterPro" id="IPR001296">
    <property type="entry name" value="Glyco_trans_1"/>
</dbReference>
<dbReference type="Proteomes" id="UP000502533">
    <property type="component" value="Chromosome"/>
</dbReference>
<dbReference type="Pfam" id="PF00534">
    <property type="entry name" value="Glycos_transf_1"/>
    <property type="match status" value="1"/>
</dbReference>
<keyword evidence="2" id="KW-1185">Reference proteome</keyword>
<accession>A0A181C8X7</accession>
<dbReference type="SUPFAM" id="SSF53756">
    <property type="entry name" value="UDP-Glycosyltransferase/glycogen phosphorylase"/>
    <property type="match status" value="1"/>
</dbReference>
<dbReference type="GeneID" id="85021458"/>
<name>A0A181C8X7_9PROT</name>
<dbReference type="RefSeq" id="WP_007399953.1">
    <property type="nucleotide sequence ID" value="NZ_CALMTF010000125.1"/>
</dbReference>
<sequence>MSVHIFMDLSRLIARAGVPVPTGIDRVEYEYARHLLEHEAHRTHFVAFHPVGRIGEIPFEEARDFVGRTGRAWDGARELCSGLRWQGRRLIWQALKAADRGQGVSSPAMYLNVSHHHLTRPRSIGNFLVRYNALFIAMVHDLIPMEFPEYGRPGEAEKHLVRMRTVARLGAGAIVPSHAVGRSLAPYLRHSPAREHVAVVPHGVHLGETVPEKGAFQKDLMQKGRPYFVCLGTIEPRKNHLLLLHIWRSMAEEMGAQVPHLVVVGKRGWENENVVDMLERCPALRGCVHECQGLTDPEVAALLQDCAALVFPSFSEGFGLPLAEALVLGVPVICSDIPVFHEFAGSDVTYIDPTDGPAWMRAIRDASRGKAPATASGGSDFRAPDLFQWPEQVGKGIQAADSIIEKYRRNGLIPA</sequence>